<evidence type="ECO:0000256" key="3">
    <source>
        <dbReference type="ARBA" id="ARBA00022692"/>
    </source>
</evidence>
<dbReference type="GO" id="GO:0005886">
    <property type="term" value="C:plasma membrane"/>
    <property type="evidence" value="ECO:0007669"/>
    <property type="project" value="TreeGrafter"/>
</dbReference>
<feature type="domain" description="GtrA/DPMS transmembrane" evidence="7">
    <location>
        <begin position="8"/>
        <end position="125"/>
    </location>
</feature>
<name>A0A178HUW5_9HYPH</name>
<comment type="subcellular location">
    <subcellularLocation>
        <location evidence="1">Membrane</location>
        <topology evidence="1">Multi-pass membrane protein</topology>
    </subcellularLocation>
</comment>
<organism evidence="8 9">
    <name type="scientific">Devosia elaeis</name>
    <dbReference type="NCBI Taxonomy" id="1770058"/>
    <lineage>
        <taxon>Bacteria</taxon>
        <taxon>Pseudomonadati</taxon>
        <taxon>Pseudomonadota</taxon>
        <taxon>Alphaproteobacteria</taxon>
        <taxon>Hyphomicrobiales</taxon>
        <taxon>Devosiaceae</taxon>
        <taxon>Devosia</taxon>
    </lineage>
</organism>
<evidence type="ECO:0000256" key="5">
    <source>
        <dbReference type="ARBA" id="ARBA00023136"/>
    </source>
</evidence>
<dbReference type="Pfam" id="PF04138">
    <property type="entry name" value="GtrA_DPMS_TM"/>
    <property type="match status" value="1"/>
</dbReference>
<protein>
    <recommendedName>
        <fullName evidence="7">GtrA/DPMS transmembrane domain-containing protein</fullName>
    </recommendedName>
</protein>
<dbReference type="RefSeq" id="WP_067457169.1">
    <property type="nucleotide sequence ID" value="NZ_LVVY01000093.1"/>
</dbReference>
<keyword evidence="4 6" id="KW-1133">Transmembrane helix</keyword>
<proteinExistence type="inferred from homology"/>
<evidence type="ECO:0000256" key="2">
    <source>
        <dbReference type="ARBA" id="ARBA00009399"/>
    </source>
</evidence>
<dbReference type="GO" id="GO:0000271">
    <property type="term" value="P:polysaccharide biosynthetic process"/>
    <property type="evidence" value="ECO:0007669"/>
    <property type="project" value="InterPro"/>
</dbReference>
<keyword evidence="5 6" id="KW-0472">Membrane</keyword>
<reference evidence="8 9" key="1">
    <citation type="submission" date="2016-03" db="EMBL/GenBank/DDBJ databases">
        <title>Genome sequencing of Devosia sp. S37.</title>
        <authorList>
            <person name="Mohd Nor M."/>
        </authorList>
    </citation>
    <scope>NUCLEOTIDE SEQUENCE [LARGE SCALE GENOMIC DNA]</scope>
    <source>
        <strain evidence="8 9">S37</strain>
    </source>
</reference>
<dbReference type="Proteomes" id="UP000078389">
    <property type="component" value="Unassembled WGS sequence"/>
</dbReference>
<evidence type="ECO:0000256" key="4">
    <source>
        <dbReference type="ARBA" id="ARBA00022989"/>
    </source>
</evidence>
<evidence type="ECO:0000256" key="1">
    <source>
        <dbReference type="ARBA" id="ARBA00004141"/>
    </source>
</evidence>
<keyword evidence="9" id="KW-1185">Reference proteome</keyword>
<evidence type="ECO:0000256" key="6">
    <source>
        <dbReference type="SAM" id="Phobius"/>
    </source>
</evidence>
<accession>A0A178HUW5</accession>
<sequence>MRKRVLPFALAGMIGFVIDAGMLLLVAPLLGPFGGRILSFTVAVLSTWLINRNFAFADKAARNGKGQEFLRYFAAMLPGAAVNWVVYGLVVALLADTNIGLVLAVAAGSLAGMTTNLVAADRLAFRARR</sequence>
<dbReference type="InterPro" id="IPR007267">
    <property type="entry name" value="GtrA_DPMS_TM"/>
</dbReference>
<gene>
    <name evidence="8" type="ORF">A3840_12505</name>
</gene>
<dbReference type="PANTHER" id="PTHR38459">
    <property type="entry name" value="PROPHAGE BACTOPRENOL-LINKED GLUCOSE TRANSLOCASE HOMOLOG"/>
    <property type="match status" value="1"/>
</dbReference>
<feature type="transmembrane region" description="Helical" evidence="6">
    <location>
        <begin position="101"/>
        <end position="120"/>
    </location>
</feature>
<comment type="caution">
    <text evidence="8">The sequence shown here is derived from an EMBL/GenBank/DDBJ whole genome shotgun (WGS) entry which is preliminary data.</text>
</comment>
<dbReference type="InterPro" id="IPR051401">
    <property type="entry name" value="GtrA_CellWall_Glycosyl"/>
</dbReference>
<dbReference type="OrthoDB" id="7360864at2"/>
<evidence type="ECO:0000313" key="8">
    <source>
        <dbReference type="EMBL" id="OAM76479.1"/>
    </source>
</evidence>
<feature type="transmembrane region" description="Helical" evidence="6">
    <location>
        <begin position="7"/>
        <end position="27"/>
    </location>
</feature>
<dbReference type="EMBL" id="LVVY01000093">
    <property type="protein sequence ID" value="OAM76479.1"/>
    <property type="molecule type" value="Genomic_DNA"/>
</dbReference>
<evidence type="ECO:0000259" key="7">
    <source>
        <dbReference type="Pfam" id="PF04138"/>
    </source>
</evidence>
<comment type="similarity">
    <text evidence="2">Belongs to the GtrA family.</text>
</comment>
<dbReference type="AlphaFoldDB" id="A0A178HUW5"/>
<evidence type="ECO:0000313" key="9">
    <source>
        <dbReference type="Proteomes" id="UP000078389"/>
    </source>
</evidence>
<keyword evidence="3 6" id="KW-0812">Transmembrane</keyword>
<feature type="transmembrane region" description="Helical" evidence="6">
    <location>
        <begin position="72"/>
        <end position="95"/>
    </location>
</feature>
<dbReference type="STRING" id="1770058.A3840_12505"/>
<dbReference type="PANTHER" id="PTHR38459:SF1">
    <property type="entry name" value="PROPHAGE BACTOPRENOL-LINKED GLUCOSE TRANSLOCASE HOMOLOG"/>
    <property type="match status" value="1"/>
</dbReference>
<feature type="transmembrane region" description="Helical" evidence="6">
    <location>
        <begin position="33"/>
        <end position="51"/>
    </location>
</feature>